<dbReference type="PANTHER" id="PTHR46825">
    <property type="entry name" value="D-ALANYL-D-ALANINE-CARBOXYPEPTIDASE/ENDOPEPTIDASE AMPH"/>
    <property type="match status" value="1"/>
</dbReference>
<organism evidence="3 4">
    <name type="scientific">Thalassotalea nanhaiensis</name>
    <dbReference type="NCBI Taxonomy" id="3065648"/>
    <lineage>
        <taxon>Bacteria</taxon>
        <taxon>Pseudomonadati</taxon>
        <taxon>Pseudomonadota</taxon>
        <taxon>Gammaproteobacteria</taxon>
        <taxon>Alteromonadales</taxon>
        <taxon>Colwelliaceae</taxon>
        <taxon>Thalassotalea</taxon>
    </lineage>
</organism>
<accession>A0ABY9TKZ7</accession>
<dbReference type="EMBL" id="CP134146">
    <property type="protein sequence ID" value="WNC69475.1"/>
    <property type="molecule type" value="Genomic_DNA"/>
</dbReference>
<dbReference type="InterPro" id="IPR012338">
    <property type="entry name" value="Beta-lactam/transpept-like"/>
</dbReference>
<dbReference type="Gene3D" id="3.40.710.10">
    <property type="entry name" value="DD-peptidase/beta-lactamase superfamily"/>
    <property type="match status" value="1"/>
</dbReference>
<feature type="signal peptide" evidence="1">
    <location>
        <begin position="1"/>
        <end position="25"/>
    </location>
</feature>
<dbReference type="Proteomes" id="UP001248581">
    <property type="component" value="Chromosome"/>
</dbReference>
<evidence type="ECO:0000259" key="2">
    <source>
        <dbReference type="Pfam" id="PF00144"/>
    </source>
</evidence>
<dbReference type="Pfam" id="PF00144">
    <property type="entry name" value="Beta-lactamase"/>
    <property type="match status" value="1"/>
</dbReference>
<dbReference type="SUPFAM" id="SSF56601">
    <property type="entry name" value="beta-lactamase/transpeptidase-like"/>
    <property type="match status" value="1"/>
</dbReference>
<gene>
    <name evidence="3" type="ORF">RI845_04845</name>
</gene>
<keyword evidence="4" id="KW-1185">Reference proteome</keyword>
<dbReference type="PROSITE" id="PS51257">
    <property type="entry name" value="PROKAR_LIPOPROTEIN"/>
    <property type="match status" value="1"/>
</dbReference>
<proteinExistence type="predicted"/>
<dbReference type="PANTHER" id="PTHR46825:SF9">
    <property type="entry name" value="BETA-LACTAMASE-RELATED DOMAIN-CONTAINING PROTEIN"/>
    <property type="match status" value="1"/>
</dbReference>
<sequence length="345" mass="38452">MTIKNTAKVLFTLSMLLLTSCGGSSSSKNIDTDPDGTILPTSIEEILENAVDKGVDGIFVYIDQTDKLNQSYVAGLQDKVNMLPANENSLFKIASISKLFIAVSTTKLIAEGQLSLNDTLAYWLPEIAGRIANSNTITIAHMLQHRSGIADFDSQSGFDWQNAHTDIDKTLLYAFDKPADFTPDSKYEYSNTNYLLLGKILDRLLGYHHQEYVREQILVPLEMYDTYAELTDVDQSLLVKGYWGNIDRSEQDYAIPGGSMISTVKDIATFIRALNTGTLLTPAEKDIYSSVYWFGHSGWLPGYQSIARYDNKIDAVVIQFINTTGDNSEDIASTSYEQILNLLRQ</sequence>
<evidence type="ECO:0000256" key="1">
    <source>
        <dbReference type="SAM" id="SignalP"/>
    </source>
</evidence>
<feature type="chain" id="PRO_5046016450" evidence="1">
    <location>
        <begin position="26"/>
        <end position="345"/>
    </location>
</feature>
<feature type="domain" description="Beta-lactamase-related" evidence="2">
    <location>
        <begin position="46"/>
        <end position="284"/>
    </location>
</feature>
<dbReference type="GO" id="GO:0016787">
    <property type="term" value="F:hydrolase activity"/>
    <property type="evidence" value="ECO:0007669"/>
    <property type="project" value="UniProtKB-KW"/>
</dbReference>
<name>A0ABY9TKZ7_9GAMM</name>
<dbReference type="InterPro" id="IPR050491">
    <property type="entry name" value="AmpC-like"/>
</dbReference>
<dbReference type="EC" id="3.1.1.103" evidence="3"/>
<reference evidence="4" key="1">
    <citation type="submission" date="2023-09" db="EMBL/GenBank/DDBJ databases">
        <authorList>
            <person name="Li S."/>
            <person name="Li X."/>
            <person name="Zhang C."/>
            <person name="Zhao Z."/>
        </authorList>
    </citation>
    <scope>NUCLEOTIDE SEQUENCE [LARGE SCALE GENOMIC DNA]</scope>
    <source>
        <strain evidence="4">SQ345</strain>
    </source>
</reference>
<dbReference type="InterPro" id="IPR001466">
    <property type="entry name" value="Beta-lactam-related"/>
</dbReference>
<protein>
    <submittedName>
        <fullName evidence="3">Serine hydrolase domain-containing protein</fullName>
        <ecNumber evidence="3">3.1.1.103</ecNumber>
    </submittedName>
</protein>
<keyword evidence="3" id="KW-0378">Hydrolase</keyword>
<evidence type="ECO:0000313" key="3">
    <source>
        <dbReference type="EMBL" id="WNC69475.1"/>
    </source>
</evidence>
<evidence type="ECO:0000313" key="4">
    <source>
        <dbReference type="Proteomes" id="UP001248581"/>
    </source>
</evidence>
<keyword evidence="1" id="KW-0732">Signal</keyword>
<dbReference type="RefSeq" id="WP_348388618.1">
    <property type="nucleotide sequence ID" value="NZ_CP134146.1"/>
</dbReference>